<dbReference type="InterPro" id="IPR037448">
    <property type="entry name" value="Zig-8"/>
</dbReference>
<dbReference type="Gene3D" id="2.60.40.10">
    <property type="entry name" value="Immunoglobulins"/>
    <property type="match status" value="2"/>
</dbReference>
<evidence type="ECO:0000313" key="3">
    <source>
        <dbReference type="Proteomes" id="UP001634394"/>
    </source>
</evidence>
<feature type="non-terminal residue" evidence="2">
    <location>
        <position position="152"/>
    </location>
</feature>
<protein>
    <recommendedName>
        <fullName evidence="1">Ig-like domain-containing protein</fullName>
    </recommendedName>
</protein>
<dbReference type="InterPro" id="IPR013106">
    <property type="entry name" value="Ig_V-set"/>
</dbReference>
<comment type="caution">
    <text evidence="2">The sequence shown here is derived from an EMBL/GenBank/DDBJ whole genome shotgun (WGS) entry which is preliminary data.</text>
</comment>
<dbReference type="InterPro" id="IPR007110">
    <property type="entry name" value="Ig-like_dom"/>
</dbReference>
<feature type="non-terminal residue" evidence="2">
    <location>
        <position position="1"/>
    </location>
</feature>
<gene>
    <name evidence="2" type="ORF">ACJMK2_044437</name>
</gene>
<dbReference type="Proteomes" id="UP001634394">
    <property type="component" value="Unassembled WGS sequence"/>
</dbReference>
<dbReference type="AlphaFoldDB" id="A0ABD3W1G0"/>
<dbReference type="PANTHER" id="PTHR23279:SF36">
    <property type="entry name" value="DEFECTIVE PROBOSCIS EXTENSION RESPONSE 9, ISOFORM A"/>
    <property type="match status" value="1"/>
</dbReference>
<dbReference type="InterPro" id="IPR036179">
    <property type="entry name" value="Ig-like_dom_sf"/>
</dbReference>
<reference evidence="2 3" key="1">
    <citation type="submission" date="2024-11" db="EMBL/GenBank/DDBJ databases">
        <title>Chromosome-level genome assembly of the freshwater bivalve Anodonta woodiana.</title>
        <authorList>
            <person name="Chen X."/>
        </authorList>
    </citation>
    <scope>NUCLEOTIDE SEQUENCE [LARGE SCALE GENOMIC DNA]</scope>
    <source>
        <strain evidence="2">MN2024</strain>
        <tissue evidence="2">Gills</tissue>
    </source>
</reference>
<proteinExistence type="predicted"/>
<dbReference type="PANTHER" id="PTHR23279">
    <property type="entry name" value="DEFECTIVE PROBOSCIS EXTENSION RESPONSE DPR -RELATED"/>
    <property type="match status" value="1"/>
</dbReference>
<dbReference type="Pfam" id="PF13927">
    <property type="entry name" value="Ig_3"/>
    <property type="match status" value="1"/>
</dbReference>
<feature type="domain" description="Ig-like" evidence="1">
    <location>
        <begin position="53"/>
        <end position="150"/>
    </location>
</feature>
<evidence type="ECO:0000259" key="1">
    <source>
        <dbReference type="PROSITE" id="PS50835"/>
    </source>
</evidence>
<dbReference type="SMART" id="SM00408">
    <property type="entry name" value="IGc2"/>
    <property type="match status" value="1"/>
</dbReference>
<dbReference type="Pfam" id="PF07686">
    <property type="entry name" value="V-set"/>
    <property type="match status" value="1"/>
</dbReference>
<dbReference type="PROSITE" id="PS50835">
    <property type="entry name" value="IG_LIKE"/>
    <property type="match status" value="1"/>
</dbReference>
<organism evidence="2 3">
    <name type="scientific">Sinanodonta woodiana</name>
    <name type="common">Chinese pond mussel</name>
    <name type="synonym">Anodonta woodiana</name>
    <dbReference type="NCBI Taxonomy" id="1069815"/>
    <lineage>
        <taxon>Eukaryota</taxon>
        <taxon>Metazoa</taxon>
        <taxon>Spiralia</taxon>
        <taxon>Lophotrochozoa</taxon>
        <taxon>Mollusca</taxon>
        <taxon>Bivalvia</taxon>
        <taxon>Autobranchia</taxon>
        <taxon>Heteroconchia</taxon>
        <taxon>Palaeoheterodonta</taxon>
        <taxon>Unionida</taxon>
        <taxon>Unionoidea</taxon>
        <taxon>Unionidae</taxon>
        <taxon>Unioninae</taxon>
        <taxon>Sinanodonta</taxon>
    </lineage>
</organism>
<sequence length="152" mass="17080">DMTYGPDDRFQIQPGLGKEDWNLLIKNIQPSDAGIYECQVSTKEKRIRRLVYVRVLEIKILGTSKVEKGETIRIICNATGGTFTPEELDWLKDGNKLTADKSERIVISKHISLLSMTISSVLTIKHASVDDAGTYVCRTSDILVTEIRVKII</sequence>
<dbReference type="InterPro" id="IPR013783">
    <property type="entry name" value="Ig-like_fold"/>
</dbReference>
<evidence type="ECO:0000313" key="2">
    <source>
        <dbReference type="EMBL" id="KAL3867221.1"/>
    </source>
</evidence>
<dbReference type="InterPro" id="IPR003599">
    <property type="entry name" value="Ig_sub"/>
</dbReference>
<name>A0ABD3W1G0_SINWO</name>
<dbReference type="SUPFAM" id="SSF48726">
    <property type="entry name" value="Immunoglobulin"/>
    <property type="match status" value="2"/>
</dbReference>
<keyword evidence="3" id="KW-1185">Reference proteome</keyword>
<dbReference type="SMART" id="SM00409">
    <property type="entry name" value="IG"/>
    <property type="match status" value="1"/>
</dbReference>
<accession>A0ABD3W1G0</accession>
<dbReference type="EMBL" id="JBJQND010000009">
    <property type="protein sequence ID" value="KAL3867221.1"/>
    <property type="molecule type" value="Genomic_DNA"/>
</dbReference>
<dbReference type="InterPro" id="IPR003598">
    <property type="entry name" value="Ig_sub2"/>
</dbReference>